<keyword evidence="2" id="KW-1185">Reference proteome</keyword>
<dbReference type="OrthoDB" id="10002763at2"/>
<evidence type="ECO:0000313" key="2">
    <source>
        <dbReference type="Proteomes" id="UP000014113"/>
    </source>
</evidence>
<dbReference type="STRING" id="1121865.OMW_00769"/>
<organism evidence="1 2">
    <name type="scientific">Enterococcus columbae DSM 7374 = ATCC 51263</name>
    <dbReference type="NCBI Taxonomy" id="1121865"/>
    <lineage>
        <taxon>Bacteria</taxon>
        <taxon>Bacillati</taxon>
        <taxon>Bacillota</taxon>
        <taxon>Bacilli</taxon>
        <taxon>Lactobacillales</taxon>
        <taxon>Enterococcaceae</taxon>
        <taxon>Enterococcus</taxon>
    </lineage>
</organism>
<gene>
    <name evidence="1" type="ORF">I568_00435</name>
</gene>
<proteinExistence type="predicted"/>
<name>S0KRD5_9ENTE</name>
<reference evidence="1 2" key="1">
    <citation type="submission" date="2013-03" db="EMBL/GenBank/DDBJ databases">
        <title>The Genome Sequence of Enterococcus columbae ATCC_51263 (PacBio/Illumina hybrid assembly).</title>
        <authorList>
            <consortium name="The Broad Institute Genomics Platform"/>
            <consortium name="The Broad Institute Genome Sequencing Center for Infectious Disease"/>
            <person name="Earl A."/>
            <person name="Russ C."/>
            <person name="Gilmore M."/>
            <person name="Surin D."/>
            <person name="Walker B."/>
            <person name="Young S."/>
            <person name="Zeng Q."/>
            <person name="Gargeya S."/>
            <person name="Fitzgerald M."/>
            <person name="Haas B."/>
            <person name="Abouelleil A."/>
            <person name="Allen A.W."/>
            <person name="Alvarado L."/>
            <person name="Arachchi H.M."/>
            <person name="Berlin A.M."/>
            <person name="Chapman S.B."/>
            <person name="Gainer-Dewar J."/>
            <person name="Goldberg J."/>
            <person name="Griggs A."/>
            <person name="Gujja S."/>
            <person name="Hansen M."/>
            <person name="Howarth C."/>
            <person name="Imamovic A."/>
            <person name="Ireland A."/>
            <person name="Larimer J."/>
            <person name="McCowan C."/>
            <person name="Murphy C."/>
            <person name="Pearson M."/>
            <person name="Poon T.W."/>
            <person name="Priest M."/>
            <person name="Roberts A."/>
            <person name="Saif S."/>
            <person name="Shea T."/>
            <person name="Sisk P."/>
            <person name="Sykes S."/>
            <person name="Wortman J."/>
            <person name="Nusbaum C."/>
            <person name="Birren B."/>
        </authorList>
    </citation>
    <scope>NUCLEOTIDE SEQUENCE [LARGE SCALE GENOMIC DNA]</scope>
    <source>
        <strain evidence="1 2">ATCC 51263</strain>
    </source>
</reference>
<dbReference type="PATRIC" id="fig|1121865.3.peg.757"/>
<dbReference type="Proteomes" id="UP000014113">
    <property type="component" value="Unassembled WGS sequence"/>
</dbReference>
<dbReference type="RefSeq" id="WP_016182932.1">
    <property type="nucleotide sequence ID" value="NZ_JXKI01000049.1"/>
</dbReference>
<accession>S0KRD5</accession>
<dbReference type="AlphaFoldDB" id="S0KRD5"/>
<evidence type="ECO:0000313" key="1">
    <source>
        <dbReference type="EMBL" id="EOW87391.1"/>
    </source>
</evidence>
<sequence>MQINIKMSKELLDYAPILRNNYFGNSSSKEYRDSFVFARAIDDFNSSPQVLTDYINSDDNLTIQKMISLRQNTYDKLLSLSKTLDCSVASIYRAIIQYTNDNLEAKKDDTTNQELLLKISLLEKQLFDCQQTLAAIKEYM</sequence>
<dbReference type="EMBL" id="ASWJ01000003">
    <property type="protein sequence ID" value="EOW87391.1"/>
    <property type="molecule type" value="Genomic_DNA"/>
</dbReference>
<protein>
    <submittedName>
        <fullName evidence="1">Uncharacterized protein</fullName>
    </submittedName>
</protein>
<comment type="caution">
    <text evidence="1">The sequence shown here is derived from an EMBL/GenBank/DDBJ whole genome shotgun (WGS) entry which is preliminary data.</text>
</comment>